<feature type="domain" description="Helix-turn-helix" evidence="1">
    <location>
        <begin position="13"/>
        <end position="61"/>
    </location>
</feature>
<dbReference type="AlphaFoldDB" id="A0A917PHN9"/>
<proteinExistence type="predicted"/>
<dbReference type="Gene3D" id="1.10.10.10">
    <property type="entry name" value="Winged helix-like DNA-binding domain superfamily/Winged helix DNA-binding domain"/>
    <property type="match status" value="1"/>
</dbReference>
<gene>
    <name evidence="2" type="ORF">GCM10011372_16590</name>
</gene>
<dbReference type="SUPFAM" id="SSF46955">
    <property type="entry name" value="Putative DNA-binding domain"/>
    <property type="match status" value="1"/>
</dbReference>
<dbReference type="RefSeq" id="WP_188742972.1">
    <property type="nucleotide sequence ID" value="NZ_BAABFW010000001.1"/>
</dbReference>
<organism evidence="2 3">
    <name type="scientific">Agromyces bauzanensis</name>
    <dbReference type="NCBI Taxonomy" id="1308924"/>
    <lineage>
        <taxon>Bacteria</taxon>
        <taxon>Bacillati</taxon>
        <taxon>Actinomycetota</taxon>
        <taxon>Actinomycetes</taxon>
        <taxon>Micrococcales</taxon>
        <taxon>Microbacteriaceae</taxon>
        <taxon>Agromyces</taxon>
    </lineage>
</organism>
<evidence type="ECO:0000313" key="3">
    <source>
        <dbReference type="Proteomes" id="UP000636956"/>
    </source>
</evidence>
<protein>
    <recommendedName>
        <fullName evidence="1">Helix-turn-helix domain-containing protein</fullName>
    </recommendedName>
</protein>
<keyword evidence="3" id="KW-1185">Reference proteome</keyword>
<accession>A0A917PHN9</accession>
<name>A0A917PHN9_9MICO</name>
<reference evidence="2" key="1">
    <citation type="journal article" date="2014" name="Int. J. Syst. Evol. Microbiol.">
        <title>Complete genome sequence of Corynebacterium casei LMG S-19264T (=DSM 44701T), isolated from a smear-ripened cheese.</title>
        <authorList>
            <consortium name="US DOE Joint Genome Institute (JGI-PGF)"/>
            <person name="Walter F."/>
            <person name="Albersmeier A."/>
            <person name="Kalinowski J."/>
            <person name="Ruckert C."/>
        </authorList>
    </citation>
    <scope>NUCLEOTIDE SEQUENCE</scope>
    <source>
        <strain evidence="2">CGMCC 1.8984</strain>
    </source>
</reference>
<dbReference type="InterPro" id="IPR036388">
    <property type="entry name" value="WH-like_DNA-bd_sf"/>
</dbReference>
<dbReference type="InterPro" id="IPR009061">
    <property type="entry name" value="DNA-bd_dom_put_sf"/>
</dbReference>
<dbReference type="Proteomes" id="UP000636956">
    <property type="component" value="Unassembled WGS sequence"/>
</dbReference>
<sequence>MSDGTTELLTEILTPEQVAAMLQVSPRTVEEWRRSRTGPPWRRMGRHVRYLRREVLVWFEDLDSDD</sequence>
<dbReference type="InterPro" id="IPR041657">
    <property type="entry name" value="HTH_17"/>
</dbReference>
<dbReference type="EMBL" id="BMMD01000008">
    <property type="protein sequence ID" value="GGJ78940.1"/>
    <property type="molecule type" value="Genomic_DNA"/>
</dbReference>
<comment type="caution">
    <text evidence="2">The sequence shown here is derived from an EMBL/GenBank/DDBJ whole genome shotgun (WGS) entry which is preliminary data.</text>
</comment>
<dbReference type="Pfam" id="PF12728">
    <property type="entry name" value="HTH_17"/>
    <property type="match status" value="1"/>
</dbReference>
<evidence type="ECO:0000259" key="1">
    <source>
        <dbReference type="Pfam" id="PF12728"/>
    </source>
</evidence>
<evidence type="ECO:0000313" key="2">
    <source>
        <dbReference type="EMBL" id="GGJ78940.1"/>
    </source>
</evidence>
<reference evidence="2" key="2">
    <citation type="submission" date="2020-09" db="EMBL/GenBank/DDBJ databases">
        <authorList>
            <person name="Sun Q."/>
            <person name="Zhou Y."/>
        </authorList>
    </citation>
    <scope>NUCLEOTIDE SEQUENCE</scope>
    <source>
        <strain evidence="2">CGMCC 1.8984</strain>
    </source>
</reference>